<sequence>MWWHVLGQTGAGRLGVTLAVLVVVSGYVHAQPEALNAVLSLDQETYVLGQPMFFVLALKNTGKEPVRARVAEPLGEFDLEIASGPEAFRPLALRAVEVIRQRTPLRTLQPGEWVGTSDALLLQAPQITAM</sequence>
<comment type="caution">
    <text evidence="1">The sequence shown here is derived from an EMBL/GenBank/DDBJ whole genome shotgun (WGS) entry which is preliminary data.</text>
</comment>
<gene>
    <name evidence="1" type="ORF">S03H2_16959</name>
</gene>
<organism evidence="1">
    <name type="scientific">marine sediment metagenome</name>
    <dbReference type="NCBI Taxonomy" id="412755"/>
    <lineage>
        <taxon>unclassified sequences</taxon>
        <taxon>metagenomes</taxon>
        <taxon>ecological metagenomes</taxon>
    </lineage>
</organism>
<reference evidence="1" key="1">
    <citation type="journal article" date="2014" name="Front. Microbiol.">
        <title>High frequency of phylogenetically diverse reductive dehalogenase-homologous genes in deep subseafloor sedimentary metagenomes.</title>
        <authorList>
            <person name="Kawai M."/>
            <person name="Futagami T."/>
            <person name="Toyoda A."/>
            <person name="Takaki Y."/>
            <person name="Nishi S."/>
            <person name="Hori S."/>
            <person name="Arai W."/>
            <person name="Tsubouchi T."/>
            <person name="Morono Y."/>
            <person name="Uchiyama I."/>
            <person name="Ito T."/>
            <person name="Fujiyama A."/>
            <person name="Inagaki F."/>
            <person name="Takami H."/>
        </authorList>
    </citation>
    <scope>NUCLEOTIDE SEQUENCE</scope>
    <source>
        <strain evidence="1">Expedition CK06-06</strain>
    </source>
</reference>
<dbReference type="AlphaFoldDB" id="X1GRY2"/>
<protein>
    <submittedName>
        <fullName evidence="1">Uncharacterized protein</fullName>
    </submittedName>
</protein>
<feature type="non-terminal residue" evidence="1">
    <location>
        <position position="130"/>
    </location>
</feature>
<evidence type="ECO:0000313" key="1">
    <source>
        <dbReference type="EMBL" id="GAH44379.1"/>
    </source>
</evidence>
<accession>X1GRY2</accession>
<proteinExistence type="predicted"/>
<name>X1GRY2_9ZZZZ</name>
<dbReference type="EMBL" id="BARU01008711">
    <property type="protein sequence ID" value="GAH44379.1"/>
    <property type="molecule type" value="Genomic_DNA"/>
</dbReference>